<dbReference type="SUPFAM" id="SSF51695">
    <property type="entry name" value="PLC-like phosphodiesterases"/>
    <property type="match status" value="1"/>
</dbReference>
<dbReference type="EMBL" id="OBMQ01000001">
    <property type="protein sequence ID" value="SOB92264.1"/>
    <property type="molecule type" value="Genomic_DNA"/>
</dbReference>
<dbReference type="GO" id="GO:0008081">
    <property type="term" value="F:phosphoric diester hydrolase activity"/>
    <property type="evidence" value="ECO:0007669"/>
    <property type="project" value="InterPro"/>
</dbReference>
<keyword evidence="4" id="KW-1185">Reference proteome</keyword>
<gene>
    <name evidence="3" type="ORF">SAMN05880501_101470</name>
</gene>
<feature type="signal peptide" evidence="1">
    <location>
        <begin position="1"/>
        <end position="20"/>
    </location>
</feature>
<proteinExistence type="predicted"/>
<dbReference type="RefSeq" id="WP_097072027.1">
    <property type="nucleotide sequence ID" value="NZ_OBMQ01000001.1"/>
</dbReference>
<feature type="domain" description="GP-PDE" evidence="2">
    <location>
        <begin position="42"/>
        <end position="297"/>
    </location>
</feature>
<sequence>MGKKTKVALAIAAASAAAWAGSKAVSKPQRRDDKEVLQTQQPIVLAHRGGSHLAPEHTMLAFEKAFTLGVDGFEVDIRLTKDEEIIVFHDETVDRTSDGVGFVKDLNLEELKQLNFGYNFQDLEGNYPYQEEKVEIVTLKELFETYPNTYINIDIKDGPDTYEGSLMPSKLWRLIEEYNAENQIVVTSFFSEQVDRFNLYAQNRVALGAGENDVRKAFTAFSSQFGHLYHPKVDVFQIPMKSGVVSLDSSRFIAFLGKLNIPVHYWTINDTDTMRHLLNIGAKGIVTDRPDIAIECIQQYIQEEVQ</sequence>
<dbReference type="PROSITE" id="PS51704">
    <property type="entry name" value="GP_PDE"/>
    <property type="match status" value="1"/>
</dbReference>
<dbReference type="GO" id="GO:0006629">
    <property type="term" value="P:lipid metabolic process"/>
    <property type="evidence" value="ECO:0007669"/>
    <property type="project" value="InterPro"/>
</dbReference>
<evidence type="ECO:0000256" key="1">
    <source>
        <dbReference type="SAM" id="SignalP"/>
    </source>
</evidence>
<reference evidence="4" key="1">
    <citation type="submission" date="2017-08" db="EMBL/GenBank/DDBJ databases">
        <authorList>
            <person name="Varghese N."/>
            <person name="Submissions S."/>
        </authorList>
    </citation>
    <scope>NUCLEOTIDE SEQUENCE [LARGE SCALE GENOMIC DNA]</scope>
    <source>
        <strain evidence="4">JC22</strain>
    </source>
</reference>
<keyword evidence="1" id="KW-0732">Signal</keyword>
<organism evidence="3 4">
    <name type="scientific">Ureibacillus xyleni</name>
    <dbReference type="NCBI Taxonomy" id="614648"/>
    <lineage>
        <taxon>Bacteria</taxon>
        <taxon>Bacillati</taxon>
        <taxon>Bacillota</taxon>
        <taxon>Bacilli</taxon>
        <taxon>Bacillales</taxon>
        <taxon>Caryophanaceae</taxon>
        <taxon>Ureibacillus</taxon>
    </lineage>
</organism>
<dbReference type="OrthoDB" id="384721at2"/>
<evidence type="ECO:0000313" key="4">
    <source>
        <dbReference type="Proteomes" id="UP000219636"/>
    </source>
</evidence>
<evidence type="ECO:0000259" key="2">
    <source>
        <dbReference type="PROSITE" id="PS51704"/>
    </source>
</evidence>
<dbReference type="InterPro" id="IPR017946">
    <property type="entry name" value="PLC-like_Pdiesterase_TIM-brl"/>
</dbReference>
<dbReference type="PANTHER" id="PTHR46211:SF1">
    <property type="entry name" value="GLYCEROPHOSPHODIESTER PHOSPHODIESTERASE, CYTOPLASMIC"/>
    <property type="match status" value="1"/>
</dbReference>
<dbReference type="InterPro" id="IPR030395">
    <property type="entry name" value="GP_PDE_dom"/>
</dbReference>
<dbReference type="PANTHER" id="PTHR46211">
    <property type="entry name" value="GLYCEROPHOSPHORYL DIESTER PHOSPHODIESTERASE"/>
    <property type="match status" value="1"/>
</dbReference>
<name>A0A285REE2_9BACL</name>
<dbReference type="Proteomes" id="UP000219636">
    <property type="component" value="Unassembled WGS sequence"/>
</dbReference>
<accession>A0A285REE2</accession>
<protein>
    <submittedName>
        <fullName evidence="3">Glycerophosphoryl diester phosphodiesterase</fullName>
    </submittedName>
</protein>
<feature type="chain" id="PRO_5039055343" evidence="1">
    <location>
        <begin position="21"/>
        <end position="306"/>
    </location>
</feature>
<dbReference type="CDD" id="cd08561">
    <property type="entry name" value="GDPD_cytoplasmic_ScUgpQ2_like"/>
    <property type="match status" value="1"/>
</dbReference>
<dbReference type="AlphaFoldDB" id="A0A285REE2"/>
<dbReference type="Pfam" id="PF03009">
    <property type="entry name" value="GDPD"/>
    <property type="match status" value="1"/>
</dbReference>
<evidence type="ECO:0000313" key="3">
    <source>
        <dbReference type="EMBL" id="SOB92264.1"/>
    </source>
</evidence>
<dbReference type="Gene3D" id="3.20.20.190">
    <property type="entry name" value="Phosphatidylinositol (PI) phosphodiesterase"/>
    <property type="match status" value="1"/>
</dbReference>